<dbReference type="InterPro" id="IPR050714">
    <property type="entry name" value="Cobalamin_biosynth_MTase"/>
</dbReference>
<dbReference type="InterPro" id="IPR012818">
    <property type="entry name" value="CbiE"/>
</dbReference>
<dbReference type="RefSeq" id="WP_038151098.1">
    <property type="nucleotide sequence ID" value="NZ_JRNT01000005.1"/>
</dbReference>
<dbReference type="PANTHER" id="PTHR43182">
    <property type="entry name" value="COBALT-PRECORRIN-6B C(15)-METHYLTRANSFERASE (DECARBOXYLATING)"/>
    <property type="match status" value="1"/>
</dbReference>
<keyword evidence="8" id="KW-1185">Reference proteome</keyword>
<accession>A0A096CS58</accession>
<dbReference type="Gene3D" id="3.30.950.10">
    <property type="entry name" value="Methyltransferase, Cobalt-precorrin-4 Transmethylase, Domain 2"/>
    <property type="match status" value="1"/>
</dbReference>
<feature type="domain" description="Tetrapyrrole methylase" evidence="6">
    <location>
        <begin position="4"/>
        <end position="193"/>
    </location>
</feature>
<keyword evidence="5" id="KW-0949">S-adenosyl-L-methionine</keyword>
<protein>
    <submittedName>
        <fullName evidence="7">Precorrin-6Y C5,15-methyltransferase</fullName>
    </submittedName>
</protein>
<dbReference type="PANTHER" id="PTHR43182:SF1">
    <property type="entry name" value="COBALT-PRECORRIN-7 C(5)-METHYLTRANSFERASE"/>
    <property type="match status" value="1"/>
</dbReference>
<dbReference type="GO" id="GO:0009236">
    <property type="term" value="P:cobalamin biosynthetic process"/>
    <property type="evidence" value="ECO:0007669"/>
    <property type="project" value="UniProtKB-UniPathway"/>
</dbReference>
<evidence type="ECO:0000256" key="3">
    <source>
        <dbReference type="ARBA" id="ARBA00022603"/>
    </source>
</evidence>
<reference evidence="7 8" key="1">
    <citation type="submission" date="2014-07" db="EMBL/GenBank/DDBJ databases">
        <authorList>
            <person name="McCorrison J."/>
            <person name="Sanka R."/>
            <person name="Torralba M."/>
            <person name="Gillis M."/>
            <person name="Haft D.H."/>
            <person name="Methe B."/>
            <person name="Sutton G."/>
            <person name="Nelson K.E."/>
        </authorList>
    </citation>
    <scope>NUCLEOTIDE SEQUENCE [LARGE SCALE GENOMIC DNA]</scope>
    <source>
        <strain evidence="7 8">DNF00314</strain>
    </source>
</reference>
<dbReference type="Gene3D" id="3.40.1010.10">
    <property type="entry name" value="Cobalt-precorrin-4 Transmethylase, Domain 1"/>
    <property type="match status" value="1"/>
</dbReference>
<comment type="caution">
    <text evidence="7">The sequence shown here is derived from an EMBL/GenBank/DDBJ whole genome shotgun (WGS) entry which is preliminary data.</text>
</comment>
<gene>
    <name evidence="7" type="ORF">HMPREF0872_00860</name>
</gene>
<dbReference type="UniPathway" id="UPA00148"/>
<evidence type="ECO:0000256" key="2">
    <source>
        <dbReference type="ARBA" id="ARBA00022573"/>
    </source>
</evidence>
<evidence type="ECO:0000313" key="7">
    <source>
        <dbReference type="EMBL" id="KGF48179.1"/>
    </source>
</evidence>
<evidence type="ECO:0000256" key="4">
    <source>
        <dbReference type="ARBA" id="ARBA00022679"/>
    </source>
</evidence>
<evidence type="ECO:0000256" key="1">
    <source>
        <dbReference type="ARBA" id="ARBA00004953"/>
    </source>
</evidence>
<comment type="pathway">
    <text evidence="1">Cofactor biosynthesis; adenosylcobalamin biosynthesis.</text>
</comment>
<evidence type="ECO:0000256" key="5">
    <source>
        <dbReference type="ARBA" id="ARBA00022691"/>
    </source>
</evidence>
<dbReference type="GO" id="GO:0008276">
    <property type="term" value="F:protein methyltransferase activity"/>
    <property type="evidence" value="ECO:0007669"/>
    <property type="project" value="InterPro"/>
</dbReference>
<dbReference type="Pfam" id="PF00590">
    <property type="entry name" value="TP_methylase"/>
    <property type="match status" value="1"/>
</dbReference>
<dbReference type="NCBIfam" id="TIGR02467">
    <property type="entry name" value="CbiE"/>
    <property type="match status" value="1"/>
</dbReference>
<dbReference type="CDD" id="cd11644">
    <property type="entry name" value="Precorrin-6Y-MT"/>
    <property type="match status" value="1"/>
</dbReference>
<dbReference type="SUPFAM" id="SSF53790">
    <property type="entry name" value="Tetrapyrrole methylase"/>
    <property type="match status" value="1"/>
</dbReference>
<dbReference type="Proteomes" id="UP000029628">
    <property type="component" value="Unassembled WGS sequence"/>
</dbReference>
<organism evidence="7 8">
    <name type="scientific">Veillonella montpellierensis DNF00314</name>
    <dbReference type="NCBI Taxonomy" id="1401067"/>
    <lineage>
        <taxon>Bacteria</taxon>
        <taxon>Bacillati</taxon>
        <taxon>Bacillota</taxon>
        <taxon>Negativicutes</taxon>
        <taxon>Veillonellales</taxon>
        <taxon>Veillonellaceae</taxon>
        <taxon>Veillonella</taxon>
    </lineage>
</organism>
<evidence type="ECO:0000259" key="6">
    <source>
        <dbReference type="Pfam" id="PF00590"/>
    </source>
</evidence>
<dbReference type="InterPro" id="IPR014776">
    <property type="entry name" value="4pyrrole_Mease_sub2"/>
</dbReference>
<dbReference type="EMBL" id="JRNT01000005">
    <property type="protein sequence ID" value="KGF48179.1"/>
    <property type="molecule type" value="Genomic_DNA"/>
</dbReference>
<dbReference type="InterPro" id="IPR000878">
    <property type="entry name" value="4pyrrol_Mease"/>
</dbReference>
<keyword evidence="4 7" id="KW-0808">Transferase</keyword>
<dbReference type="InterPro" id="IPR014777">
    <property type="entry name" value="4pyrrole_Mease_sub1"/>
</dbReference>
<dbReference type="InterPro" id="IPR035996">
    <property type="entry name" value="4pyrrol_Methylase_sf"/>
</dbReference>
<dbReference type="AlphaFoldDB" id="A0A096CS58"/>
<name>A0A096CS58_9FIRM</name>
<sequence length="208" mass="23363">MEHTLYVVGIGPGNPDYVVPKGLDIIRRATILVGSERALADFSTEQQVTYPITGKLGELTAFIEEQLLHHDVTVMVSGDTGYYSLLPYLKKKFPHVPMEVIPGLSSMTFAFARLHEVWQDADLMSFHGRVPAVEKLAYHKGKKMGFLTDNEYNPAKIAAYLIELGWPPTTKAAACERLSYEDEHIERRTLEEMIHLEGFCHSVLVVMG</sequence>
<keyword evidence="3 7" id="KW-0489">Methyltransferase</keyword>
<keyword evidence="2" id="KW-0169">Cobalamin biosynthesis</keyword>
<proteinExistence type="predicted"/>
<dbReference type="eggNOG" id="COG2241">
    <property type="taxonomic scope" value="Bacteria"/>
</dbReference>
<evidence type="ECO:0000313" key="8">
    <source>
        <dbReference type="Proteomes" id="UP000029628"/>
    </source>
</evidence>
<dbReference type="GO" id="GO:0032259">
    <property type="term" value="P:methylation"/>
    <property type="evidence" value="ECO:0007669"/>
    <property type="project" value="UniProtKB-KW"/>
</dbReference>